<dbReference type="InterPro" id="IPR012337">
    <property type="entry name" value="RNaseH-like_sf"/>
</dbReference>
<keyword evidence="3" id="KW-0540">Nuclease</keyword>
<accession>A0AAV3Q355</accession>
<evidence type="ECO:0000256" key="4">
    <source>
        <dbReference type="ARBA" id="ARBA00022759"/>
    </source>
</evidence>
<dbReference type="Proteomes" id="UP001454036">
    <property type="component" value="Unassembled WGS sequence"/>
</dbReference>
<dbReference type="GO" id="GO:0003964">
    <property type="term" value="F:RNA-directed DNA polymerase activity"/>
    <property type="evidence" value="ECO:0007669"/>
    <property type="project" value="UniProtKB-KW"/>
</dbReference>
<evidence type="ECO:0000256" key="3">
    <source>
        <dbReference type="ARBA" id="ARBA00022722"/>
    </source>
</evidence>
<dbReference type="InterPro" id="IPR002156">
    <property type="entry name" value="RNaseH_domain"/>
</dbReference>
<dbReference type="PROSITE" id="PS50994">
    <property type="entry name" value="INTEGRASE"/>
    <property type="match status" value="1"/>
</dbReference>
<gene>
    <name evidence="8" type="ORF">LIER_15505</name>
</gene>
<keyword evidence="4" id="KW-0255">Endonuclease</keyword>
<dbReference type="CDD" id="cd09279">
    <property type="entry name" value="RNase_HI_like"/>
    <property type="match status" value="1"/>
</dbReference>
<sequence length="475" mass="53709">MWMTLKSKVRADHLKNLTETLQLYLVVLNGALSSVLIREAENQPMPIYYVSRVLHGAEENYPILDKFVFALVISTRKLKIYFKSHPIQVVTDQPMKRVIASSQLSGRLTTWAIELSEFDISYVPRTSIKGQALADFIIECTTQTPQVVSGSSNFERGANNPDWTLFVDGARNEKGSGAGILIRGPDNISMEYALRFSFPTTNNEAEYEVMVVGLTIAKSLGIKCTWVKGDSKLIMDQVKGIYGVKHESMVKYHAKAIQLGKEFVQVGIDLVSNLPKAKGSLAVDYFSKWVEAEPLKKTGSDSIVRFLWKHVITRFGVPCILVSDNGPQFESEELAKICEKYKIEHRFSPVYYPQCNGQVKSLRTTPSHATGETPFNLVYGLKAVLPAEAGLPTYRQIGFSEEENDHKTREQLNLVDELRHRALYRMQDKDKLSLKWEGPYRVSRVLSPGTYELERTNGETIFCTWHASNLAKYYV</sequence>
<organism evidence="8 9">
    <name type="scientific">Lithospermum erythrorhizon</name>
    <name type="common">Purple gromwell</name>
    <name type="synonym">Lithospermum officinale var. erythrorhizon</name>
    <dbReference type="NCBI Taxonomy" id="34254"/>
    <lineage>
        <taxon>Eukaryota</taxon>
        <taxon>Viridiplantae</taxon>
        <taxon>Streptophyta</taxon>
        <taxon>Embryophyta</taxon>
        <taxon>Tracheophyta</taxon>
        <taxon>Spermatophyta</taxon>
        <taxon>Magnoliopsida</taxon>
        <taxon>eudicotyledons</taxon>
        <taxon>Gunneridae</taxon>
        <taxon>Pentapetalae</taxon>
        <taxon>asterids</taxon>
        <taxon>lamiids</taxon>
        <taxon>Boraginales</taxon>
        <taxon>Boraginaceae</taxon>
        <taxon>Boraginoideae</taxon>
        <taxon>Lithospermeae</taxon>
        <taxon>Lithospermum</taxon>
    </lineage>
</organism>
<dbReference type="InterPro" id="IPR036397">
    <property type="entry name" value="RNaseH_sf"/>
</dbReference>
<evidence type="ECO:0000259" key="7">
    <source>
        <dbReference type="PROSITE" id="PS50994"/>
    </source>
</evidence>
<evidence type="ECO:0000256" key="2">
    <source>
        <dbReference type="ARBA" id="ARBA00022695"/>
    </source>
</evidence>
<dbReference type="SUPFAM" id="SSF56672">
    <property type="entry name" value="DNA/RNA polymerases"/>
    <property type="match status" value="1"/>
</dbReference>
<dbReference type="Gene3D" id="3.30.420.10">
    <property type="entry name" value="Ribonuclease H-like superfamily/Ribonuclease H"/>
    <property type="match status" value="2"/>
</dbReference>
<proteinExistence type="predicted"/>
<dbReference type="GO" id="GO:0003676">
    <property type="term" value="F:nucleic acid binding"/>
    <property type="evidence" value="ECO:0007669"/>
    <property type="project" value="InterPro"/>
</dbReference>
<dbReference type="InterPro" id="IPR001584">
    <property type="entry name" value="Integrase_cat-core"/>
</dbReference>
<dbReference type="Pfam" id="PF13456">
    <property type="entry name" value="RVT_3"/>
    <property type="match status" value="1"/>
</dbReference>
<dbReference type="InterPro" id="IPR043502">
    <property type="entry name" value="DNA/RNA_pol_sf"/>
</dbReference>
<keyword evidence="1" id="KW-0808">Transferase</keyword>
<dbReference type="EMBL" id="BAABME010003362">
    <property type="protein sequence ID" value="GAA0158497.1"/>
    <property type="molecule type" value="Genomic_DNA"/>
</dbReference>
<dbReference type="GO" id="GO:0015074">
    <property type="term" value="P:DNA integration"/>
    <property type="evidence" value="ECO:0007669"/>
    <property type="project" value="InterPro"/>
</dbReference>
<dbReference type="Pfam" id="PF00665">
    <property type="entry name" value="rve"/>
    <property type="match status" value="1"/>
</dbReference>
<keyword evidence="9" id="KW-1185">Reference proteome</keyword>
<keyword evidence="6" id="KW-0695">RNA-directed DNA polymerase</keyword>
<keyword evidence="2" id="KW-0548">Nucleotidyltransferase</keyword>
<evidence type="ECO:0000313" key="9">
    <source>
        <dbReference type="Proteomes" id="UP001454036"/>
    </source>
</evidence>
<dbReference type="SUPFAM" id="SSF53098">
    <property type="entry name" value="Ribonuclease H-like"/>
    <property type="match status" value="2"/>
</dbReference>
<dbReference type="PANTHER" id="PTHR48475">
    <property type="entry name" value="RIBONUCLEASE H"/>
    <property type="match status" value="1"/>
</dbReference>
<dbReference type="PANTHER" id="PTHR48475:SF2">
    <property type="entry name" value="RIBONUCLEASE H"/>
    <property type="match status" value="1"/>
</dbReference>
<keyword evidence="5" id="KW-0378">Hydrolase</keyword>
<protein>
    <recommendedName>
        <fullName evidence="7">Integrase catalytic domain-containing protein</fullName>
    </recommendedName>
</protein>
<feature type="domain" description="Integrase catalytic" evidence="7">
    <location>
        <begin position="257"/>
        <end position="362"/>
    </location>
</feature>
<comment type="caution">
    <text evidence="8">The sequence shown here is derived from an EMBL/GenBank/DDBJ whole genome shotgun (WGS) entry which is preliminary data.</text>
</comment>
<evidence type="ECO:0000313" key="8">
    <source>
        <dbReference type="EMBL" id="GAA0158497.1"/>
    </source>
</evidence>
<dbReference type="InterPro" id="IPR041373">
    <property type="entry name" value="RT_RNaseH"/>
</dbReference>
<evidence type="ECO:0000256" key="1">
    <source>
        <dbReference type="ARBA" id="ARBA00022679"/>
    </source>
</evidence>
<dbReference type="AlphaFoldDB" id="A0AAV3Q355"/>
<evidence type="ECO:0000256" key="5">
    <source>
        <dbReference type="ARBA" id="ARBA00022801"/>
    </source>
</evidence>
<dbReference type="Pfam" id="PF17917">
    <property type="entry name" value="RT_RNaseH"/>
    <property type="match status" value="1"/>
</dbReference>
<dbReference type="GO" id="GO:0004523">
    <property type="term" value="F:RNA-DNA hybrid ribonuclease activity"/>
    <property type="evidence" value="ECO:0007669"/>
    <property type="project" value="InterPro"/>
</dbReference>
<reference evidence="8 9" key="1">
    <citation type="submission" date="2024-01" db="EMBL/GenBank/DDBJ databases">
        <title>The complete chloroplast genome sequence of Lithospermum erythrorhizon: insights into the phylogenetic relationship among Boraginaceae species and the maternal lineages of purple gromwells.</title>
        <authorList>
            <person name="Okada T."/>
            <person name="Watanabe K."/>
        </authorList>
    </citation>
    <scope>NUCLEOTIDE SEQUENCE [LARGE SCALE GENOMIC DNA]</scope>
</reference>
<evidence type="ECO:0000256" key="6">
    <source>
        <dbReference type="ARBA" id="ARBA00022918"/>
    </source>
</evidence>
<name>A0AAV3Q355_LITER</name>